<evidence type="ECO:0000256" key="4">
    <source>
        <dbReference type="SAM" id="MobiDB-lite"/>
    </source>
</evidence>
<feature type="region of interest" description="Disordered" evidence="4">
    <location>
        <begin position="372"/>
        <end position="583"/>
    </location>
</feature>
<sequence length="583" mass="64671">MQREHRADEDREALAAAGKKPSNTRELVCWLCMLCFGTDSTALLPTVESGDGTRHGAIEVSLNPTMSGAVRTMQIPTTMGCRSSTTASTAENPTAQRAHAPCGSSRRRGPIRTPSSRGTSSPCPALPRRLLRLPVVRPAAHSAAHVRGIPSHRHEGRDQGLPPPEAARRAVRPPAEPRERPARRAEHEEEGQEVPAQRQRALRRGRGRGENWLYPQIVNAFRLIHQRTREGSGVNAMVLNPETLEPLDVTSVRLYSIEVWNAETGALAGGELGYSVGGIYSSLTGFSNEDNAGSVQLGALGKLLMECGFRYWDLGMGMEYKTKLGAEMMRRSDFLDRVHRTRVEDKRVVLRCDGRRSAKELIDYKAPRPELRPAAARADVDQIPNGAEIEDGNPQGGGQELEQPQQGSGSQQRHHSRPMAQPPPQGGGQELDQPQQDNRSQLRHHNRPMAQHQPQHELKQPQLDKGSPKRHHNRPVAQPQPQQVNESQRRHDRPMVQHKRDPSSPDRKPRAREEVPSNESTVPQPLPCDRYVRQASYDTDCSSTSSRAARKTPCDGNLDVSDRSNKHRRISTNSTEMCTNQGG</sequence>
<dbReference type="PANTHER" id="PTHR30098">
    <property type="entry name" value="LEUCYL/PHENYLALANYL-TRNA--PROTEIN TRANSFERASE"/>
    <property type="match status" value="1"/>
</dbReference>
<feature type="region of interest" description="Disordered" evidence="4">
    <location>
        <begin position="142"/>
        <end position="203"/>
    </location>
</feature>
<feature type="compositionally biased region" description="Polar residues" evidence="4">
    <location>
        <begin position="113"/>
        <end position="122"/>
    </location>
</feature>
<dbReference type="AlphaFoldDB" id="K0R0S6"/>
<evidence type="ECO:0000256" key="2">
    <source>
        <dbReference type="ARBA" id="ARBA00022679"/>
    </source>
</evidence>
<dbReference type="Pfam" id="PF03588">
    <property type="entry name" value="Leu_Phe_trans"/>
    <property type="match status" value="1"/>
</dbReference>
<dbReference type="GO" id="GO:0008914">
    <property type="term" value="F:leucyl-tRNA--protein transferase activity"/>
    <property type="evidence" value="ECO:0007669"/>
    <property type="project" value="InterPro"/>
</dbReference>
<feature type="compositionally biased region" description="Polar residues" evidence="4">
    <location>
        <begin position="80"/>
        <end position="95"/>
    </location>
</feature>
<feature type="compositionally biased region" description="Polar residues" evidence="4">
    <location>
        <begin position="571"/>
        <end position="583"/>
    </location>
</feature>
<feature type="compositionally biased region" description="Basic and acidic residues" evidence="4">
    <location>
        <begin position="175"/>
        <end position="187"/>
    </location>
</feature>
<evidence type="ECO:0000313" key="5">
    <source>
        <dbReference type="EMBL" id="EJK45848.1"/>
    </source>
</evidence>
<keyword evidence="3" id="KW-0012">Acyltransferase</keyword>
<dbReference type="SUPFAM" id="SSF55729">
    <property type="entry name" value="Acyl-CoA N-acyltransferases (Nat)"/>
    <property type="match status" value="1"/>
</dbReference>
<evidence type="ECO:0008006" key="7">
    <source>
        <dbReference type="Google" id="ProtNLM"/>
    </source>
</evidence>
<feature type="compositionally biased region" description="Basic and acidic residues" evidence="4">
    <location>
        <begin position="487"/>
        <end position="515"/>
    </location>
</feature>
<comment type="caution">
    <text evidence="5">The sequence shown here is derived from an EMBL/GenBank/DDBJ whole genome shotgun (WGS) entry which is preliminary data.</text>
</comment>
<feature type="compositionally biased region" description="Low complexity" evidence="4">
    <location>
        <begin position="400"/>
        <end position="411"/>
    </location>
</feature>
<dbReference type="Proteomes" id="UP000266841">
    <property type="component" value="Unassembled WGS sequence"/>
</dbReference>
<dbReference type="PANTHER" id="PTHR30098:SF2">
    <property type="entry name" value="LEUCYL_PHENYLALANYL-TRNA--PROTEIN TRANSFERASE"/>
    <property type="match status" value="1"/>
</dbReference>
<keyword evidence="6" id="KW-1185">Reference proteome</keyword>
<protein>
    <recommendedName>
        <fullName evidence="7">Leucyl/phenylalanyl-tRNA--protein transferase</fullName>
    </recommendedName>
</protein>
<proteinExistence type="predicted"/>
<accession>K0R0S6</accession>
<dbReference type="GO" id="GO:0005737">
    <property type="term" value="C:cytoplasm"/>
    <property type="evidence" value="ECO:0007669"/>
    <property type="project" value="TreeGrafter"/>
</dbReference>
<name>K0R0S6_THAOC</name>
<evidence type="ECO:0000256" key="1">
    <source>
        <dbReference type="ARBA" id="ARBA00022490"/>
    </source>
</evidence>
<feature type="region of interest" description="Disordered" evidence="4">
    <location>
        <begin position="80"/>
        <end position="126"/>
    </location>
</feature>
<dbReference type="InterPro" id="IPR016181">
    <property type="entry name" value="Acyl_CoA_acyltransferase"/>
</dbReference>
<dbReference type="InterPro" id="IPR004616">
    <property type="entry name" value="Leu/Phe-tRNA_Trfase"/>
</dbReference>
<evidence type="ECO:0000313" key="6">
    <source>
        <dbReference type="Proteomes" id="UP000266841"/>
    </source>
</evidence>
<keyword evidence="1" id="KW-0963">Cytoplasm</keyword>
<evidence type="ECO:0000256" key="3">
    <source>
        <dbReference type="ARBA" id="ARBA00023315"/>
    </source>
</evidence>
<dbReference type="Gene3D" id="3.40.630.70">
    <property type="entry name" value="Leucyl/phenylalanyl-tRNA-protein transferase, C-terminal domain"/>
    <property type="match status" value="1"/>
</dbReference>
<gene>
    <name evidence="5" type="ORF">THAOC_35520</name>
</gene>
<reference evidence="5 6" key="1">
    <citation type="journal article" date="2012" name="Genome Biol.">
        <title>Genome and low-iron response of an oceanic diatom adapted to chronic iron limitation.</title>
        <authorList>
            <person name="Lommer M."/>
            <person name="Specht M."/>
            <person name="Roy A.S."/>
            <person name="Kraemer L."/>
            <person name="Andreson R."/>
            <person name="Gutowska M.A."/>
            <person name="Wolf J."/>
            <person name="Bergner S.V."/>
            <person name="Schilhabel M.B."/>
            <person name="Klostermeier U.C."/>
            <person name="Beiko R.G."/>
            <person name="Rosenstiel P."/>
            <person name="Hippler M."/>
            <person name="Laroche J."/>
        </authorList>
    </citation>
    <scope>NUCLEOTIDE SEQUENCE [LARGE SCALE GENOMIC DNA]</scope>
    <source>
        <strain evidence="5 6">CCMP1005</strain>
    </source>
</reference>
<dbReference type="InterPro" id="IPR042203">
    <property type="entry name" value="Leu/Phe-tRNA_Trfase_C"/>
</dbReference>
<keyword evidence="2" id="KW-0808">Transferase</keyword>
<dbReference type="EMBL" id="AGNL01048202">
    <property type="protein sequence ID" value="EJK45848.1"/>
    <property type="molecule type" value="Genomic_DNA"/>
</dbReference>
<dbReference type="OrthoDB" id="2122564at2759"/>
<feature type="compositionally biased region" description="Polar residues" evidence="4">
    <location>
        <begin position="536"/>
        <end position="547"/>
    </location>
</feature>
<dbReference type="eggNOG" id="ENOG502RQIP">
    <property type="taxonomic scope" value="Eukaryota"/>
</dbReference>
<organism evidence="5 6">
    <name type="scientific">Thalassiosira oceanica</name>
    <name type="common">Marine diatom</name>
    <dbReference type="NCBI Taxonomy" id="159749"/>
    <lineage>
        <taxon>Eukaryota</taxon>
        <taxon>Sar</taxon>
        <taxon>Stramenopiles</taxon>
        <taxon>Ochrophyta</taxon>
        <taxon>Bacillariophyta</taxon>
        <taxon>Coscinodiscophyceae</taxon>
        <taxon>Thalassiosirophycidae</taxon>
        <taxon>Thalassiosirales</taxon>
        <taxon>Thalassiosiraceae</taxon>
        <taxon>Thalassiosira</taxon>
    </lineage>
</organism>
<dbReference type="GO" id="GO:0030163">
    <property type="term" value="P:protein catabolic process"/>
    <property type="evidence" value="ECO:0007669"/>
    <property type="project" value="InterPro"/>
</dbReference>